<sequence>MFSSLEQYQFLYDMLEAFFPVQNGEKSGSTSSDQPEAPASSTEEPTEESAGEDTSTSPWSLWRWIFSRHRSTAHAPCGKIRSPSG</sequence>
<comment type="caution">
    <text evidence="2">The sequence shown here is derived from an EMBL/GenBank/DDBJ whole genome shotgun (WGS) entry which is preliminary data.</text>
</comment>
<dbReference type="AlphaFoldDB" id="A0AAW0MYU3"/>
<protein>
    <submittedName>
        <fullName evidence="2">Uncharacterized protein</fullName>
    </submittedName>
</protein>
<accession>A0AAW0MYU3</accession>
<dbReference type="Proteomes" id="UP001460270">
    <property type="component" value="Unassembled WGS sequence"/>
</dbReference>
<evidence type="ECO:0000256" key="1">
    <source>
        <dbReference type="SAM" id="MobiDB-lite"/>
    </source>
</evidence>
<keyword evidence="3" id="KW-1185">Reference proteome</keyword>
<evidence type="ECO:0000313" key="2">
    <source>
        <dbReference type="EMBL" id="KAK7888611.1"/>
    </source>
</evidence>
<proteinExistence type="predicted"/>
<reference evidence="3" key="1">
    <citation type="submission" date="2024-04" db="EMBL/GenBank/DDBJ databases">
        <title>Salinicola lusitanus LLJ914,a marine bacterium isolated from the Okinawa Trough.</title>
        <authorList>
            <person name="Li J."/>
        </authorList>
    </citation>
    <scope>NUCLEOTIDE SEQUENCE [LARGE SCALE GENOMIC DNA]</scope>
</reference>
<organism evidence="2 3">
    <name type="scientific">Mugilogobius chulae</name>
    <name type="common">yellowstripe goby</name>
    <dbReference type="NCBI Taxonomy" id="88201"/>
    <lineage>
        <taxon>Eukaryota</taxon>
        <taxon>Metazoa</taxon>
        <taxon>Chordata</taxon>
        <taxon>Craniata</taxon>
        <taxon>Vertebrata</taxon>
        <taxon>Euteleostomi</taxon>
        <taxon>Actinopterygii</taxon>
        <taxon>Neopterygii</taxon>
        <taxon>Teleostei</taxon>
        <taxon>Neoteleostei</taxon>
        <taxon>Acanthomorphata</taxon>
        <taxon>Gobiaria</taxon>
        <taxon>Gobiiformes</taxon>
        <taxon>Gobioidei</taxon>
        <taxon>Gobiidae</taxon>
        <taxon>Gobionellinae</taxon>
        <taxon>Mugilogobius</taxon>
    </lineage>
</organism>
<name>A0AAW0MYU3_9GOBI</name>
<gene>
    <name evidence="2" type="ORF">WMY93_024171</name>
</gene>
<feature type="compositionally biased region" description="Polar residues" evidence="1">
    <location>
        <begin position="24"/>
        <end position="34"/>
    </location>
</feature>
<evidence type="ECO:0000313" key="3">
    <source>
        <dbReference type="Proteomes" id="UP001460270"/>
    </source>
</evidence>
<feature type="region of interest" description="Disordered" evidence="1">
    <location>
        <begin position="22"/>
        <end position="57"/>
    </location>
</feature>
<dbReference type="EMBL" id="JBBPFD010000018">
    <property type="protein sequence ID" value="KAK7888611.1"/>
    <property type="molecule type" value="Genomic_DNA"/>
</dbReference>